<name>A0A811Y812_NYCPR</name>
<proteinExistence type="predicted"/>
<comment type="caution">
    <text evidence="1">The sequence shown here is derived from an EMBL/GenBank/DDBJ whole genome shotgun (WGS) entry which is preliminary data.</text>
</comment>
<sequence length="213" mass="23902">MAGTLETLWNKYTWAFENGGWWQGKFMSRWKPLRLAGPLAAYNPGLVALSGYLFCEPNLCTADGMILPNTYTPKETCGPLKASRQPYPLWMAHQKICVLIKIERLQARVPLESLSVNTSGSFSFSCANRHLWAGSQSRSPSCKSAMFFNPWDGVRYVPQSFLATLSGMGEGTVGDSQGRVPRWYRRNYERSHLAPHQPQPTIMTSGVSCQTSW</sequence>
<gene>
    <name evidence="1" type="ORF">NYPRO_LOCUS3206</name>
</gene>
<reference evidence="1" key="1">
    <citation type="submission" date="2020-12" db="EMBL/GenBank/DDBJ databases">
        <authorList>
            <consortium name="Molecular Ecology Group"/>
        </authorList>
    </citation>
    <scope>NUCLEOTIDE SEQUENCE</scope>
    <source>
        <strain evidence="1">TBG_1078</strain>
    </source>
</reference>
<dbReference type="Proteomes" id="UP000645828">
    <property type="component" value="Unassembled WGS sequence"/>
</dbReference>
<dbReference type="EMBL" id="CAJHUB010000657">
    <property type="protein sequence ID" value="CAD7670411.1"/>
    <property type="molecule type" value="Genomic_DNA"/>
</dbReference>
<accession>A0A811Y812</accession>
<evidence type="ECO:0000313" key="1">
    <source>
        <dbReference type="EMBL" id="CAD7670411.1"/>
    </source>
</evidence>
<organism evidence="1 2">
    <name type="scientific">Nyctereutes procyonoides</name>
    <name type="common">Raccoon dog</name>
    <name type="synonym">Canis procyonoides</name>
    <dbReference type="NCBI Taxonomy" id="34880"/>
    <lineage>
        <taxon>Eukaryota</taxon>
        <taxon>Metazoa</taxon>
        <taxon>Chordata</taxon>
        <taxon>Craniata</taxon>
        <taxon>Vertebrata</taxon>
        <taxon>Euteleostomi</taxon>
        <taxon>Mammalia</taxon>
        <taxon>Eutheria</taxon>
        <taxon>Laurasiatheria</taxon>
        <taxon>Carnivora</taxon>
        <taxon>Caniformia</taxon>
        <taxon>Canidae</taxon>
        <taxon>Nyctereutes</taxon>
    </lineage>
</organism>
<keyword evidence="2" id="KW-1185">Reference proteome</keyword>
<evidence type="ECO:0000313" key="2">
    <source>
        <dbReference type="Proteomes" id="UP000645828"/>
    </source>
</evidence>
<protein>
    <submittedName>
        <fullName evidence="1">(raccoon dog) hypothetical protein</fullName>
    </submittedName>
</protein>
<dbReference type="AlphaFoldDB" id="A0A811Y812"/>